<dbReference type="GO" id="GO:0005886">
    <property type="term" value="C:plasma membrane"/>
    <property type="evidence" value="ECO:0007669"/>
    <property type="project" value="TreeGrafter"/>
</dbReference>
<name>A0AAV2QBX8_MEGNR</name>
<feature type="chain" id="PRO_5043573230" description="Oplophorus-luciferin 2-monooxygenase non-catalytic subunit" evidence="4">
    <location>
        <begin position="22"/>
        <end position="347"/>
    </location>
</feature>
<protein>
    <recommendedName>
        <fullName evidence="7">Oplophorus-luciferin 2-monooxygenase non-catalytic subunit</fullName>
    </recommendedName>
</protein>
<sequence>MIEHLVFLFATWAAILGGCWASSDFPCPPAVQIAPCLCSVNADKMQMDCSDVDSTEHLKEIFHSSPPFPFTHFSKFLMEGNQNVEKLENGVFNVITFDEIEVTNGALVEVEQGSIEQSKEVLQKITMYGNQIERFLMNDAQDLTAFTELWYINLSGNVIQVFPAITSDKVTYLAVSDNPMTTIHNENLFGVPYLEHIHIDSIRMNILETKLLSNHRHLITINLSSNNLVQIQSTALIVQSPTLKEINLSNNRINDVEPGSFDTNVHGLKVNLDDNNLSTLDELTWKPLAKSEVSLTFNGNPLGCGCDMKWAVIPDNGEDYISFMEGTCPEGQSFTDLEPAWYEQFCN</sequence>
<evidence type="ECO:0000256" key="2">
    <source>
        <dbReference type="ARBA" id="ARBA00022729"/>
    </source>
</evidence>
<dbReference type="PROSITE" id="PS51450">
    <property type="entry name" value="LRR"/>
    <property type="match status" value="1"/>
</dbReference>
<evidence type="ECO:0008006" key="7">
    <source>
        <dbReference type="Google" id="ProtNLM"/>
    </source>
</evidence>
<dbReference type="SUPFAM" id="SSF52058">
    <property type="entry name" value="L domain-like"/>
    <property type="match status" value="1"/>
</dbReference>
<dbReference type="Proteomes" id="UP001497623">
    <property type="component" value="Unassembled WGS sequence"/>
</dbReference>
<accession>A0AAV2QBX8</accession>
<dbReference type="AlphaFoldDB" id="A0AAV2QBX8"/>
<dbReference type="PANTHER" id="PTHR24369">
    <property type="entry name" value="ANTIGEN BSP, PUTATIVE-RELATED"/>
    <property type="match status" value="1"/>
</dbReference>
<reference evidence="5 6" key="1">
    <citation type="submission" date="2024-05" db="EMBL/GenBank/DDBJ databases">
        <authorList>
            <person name="Wallberg A."/>
        </authorList>
    </citation>
    <scope>NUCLEOTIDE SEQUENCE [LARGE SCALE GENOMIC DNA]</scope>
</reference>
<evidence type="ECO:0000313" key="5">
    <source>
        <dbReference type="EMBL" id="CAL4079701.1"/>
    </source>
</evidence>
<proteinExistence type="predicted"/>
<keyword evidence="3" id="KW-0677">Repeat</keyword>
<keyword evidence="6" id="KW-1185">Reference proteome</keyword>
<dbReference type="InterPro" id="IPR001611">
    <property type="entry name" value="Leu-rich_rpt"/>
</dbReference>
<dbReference type="InterPro" id="IPR050541">
    <property type="entry name" value="LRR_TM_domain-containing"/>
</dbReference>
<organism evidence="5 6">
    <name type="scientific">Meganyctiphanes norvegica</name>
    <name type="common">Northern krill</name>
    <name type="synonym">Thysanopoda norvegica</name>
    <dbReference type="NCBI Taxonomy" id="48144"/>
    <lineage>
        <taxon>Eukaryota</taxon>
        <taxon>Metazoa</taxon>
        <taxon>Ecdysozoa</taxon>
        <taxon>Arthropoda</taxon>
        <taxon>Crustacea</taxon>
        <taxon>Multicrustacea</taxon>
        <taxon>Malacostraca</taxon>
        <taxon>Eumalacostraca</taxon>
        <taxon>Eucarida</taxon>
        <taxon>Euphausiacea</taxon>
        <taxon>Euphausiidae</taxon>
        <taxon>Meganyctiphanes</taxon>
    </lineage>
</organism>
<dbReference type="Pfam" id="PF00560">
    <property type="entry name" value="LRR_1"/>
    <property type="match status" value="1"/>
</dbReference>
<evidence type="ECO:0000256" key="3">
    <source>
        <dbReference type="ARBA" id="ARBA00022737"/>
    </source>
</evidence>
<evidence type="ECO:0000256" key="1">
    <source>
        <dbReference type="ARBA" id="ARBA00022614"/>
    </source>
</evidence>
<feature type="signal peptide" evidence="4">
    <location>
        <begin position="1"/>
        <end position="21"/>
    </location>
</feature>
<dbReference type="Gene3D" id="3.80.10.10">
    <property type="entry name" value="Ribonuclease Inhibitor"/>
    <property type="match status" value="1"/>
</dbReference>
<dbReference type="EMBL" id="CAXKWB010005759">
    <property type="protein sequence ID" value="CAL4079701.1"/>
    <property type="molecule type" value="Genomic_DNA"/>
</dbReference>
<dbReference type="InterPro" id="IPR032675">
    <property type="entry name" value="LRR_dom_sf"/>
</dbReference>
<evidence type="ECO:0000313" key="6">
    <source>
        <dbReference type="Proteomes" id="UP001497623"/>
    </source>
</evidence>
<dbReference type="PANTHER" id="PTHR24369:SF210">
    <property type="entry name" value="CHAOPTIN-RELATED"/>
    <property type="match status" value="1"/>
</dbReference>
<keyword evidence="1" id="KW-0433">Leucine-rich repeat</keyword>
<keyword evidence="2 4" id="KW-0732">Signal</keyword>
<evidence type="ECO:0000256" key="4">
    <source>
        <dbReference type="SAM" id="SignalP"/>
    </source>
</evidence>
<gene>
    <name evidence="5" type="ORF">MNOR_LOCUS11091</name>
</gene>
<comment type="caution">
    <text evidence="5">The sequence shown here is derived from an EMBL/GenBank/DDBJ whole genome shotgun (WGS) entry which is preliminary data.</text>
</comment>